<proteinExistence type="predicted"/>
<protein>
    <submittedName>
        <fullName evidence="1">Uncharacterized protein</fullName>
    </submittedName>
</protein>
<evidence type="ECO:0000313" key="2">
    <source>
        <dbReference type="Proteomes" id="UP001341840"/>
    </source>
</evidence>
<comment type="caution">
    <text evidence="1">The sequence shown here is derived from an EMBL/GenBank/DDBJ whole genome shotgun (WGS) entry which is preliminary data.</text>
</comment>
<organism evidence="1 2">
    <name type="scientific">Stylosanthes scabra</name>
    <dbReference type="NCBI Taxonomy" id="79078"/>
    <lineage>
        <taxon>Eukaryota</taxon>
        <taxon>Viridiplantae</taxon>
        <taxon>Streptophyta</taxon>
        <taxon>Embryophyta</taxon>
        <taxon>Tracheophyta</taxon>
        <taxon>Spermatophyta</taxon>
        <taxon>Magnoliopsida</taxon>
        <taxon>eudicotyledons</taxon>
        <taxon>Gunneridae</taxon>
        <taxon>Pentapetalae</taxon>
        <taxon>rosids</taxon>
        <taxon>fabids</taxon>
        <taxon>Fabales</taxon>
        <taxon>Fabaceae</taxon>
        <taxon>Papilionoideae</taxon>
        <taxon>50 kb inversion clade</taxon>
        <taxon>dalbergioids sensu lato</taxon>
        <taxon>Dalbergieae</taxon>
        <taxon>Pterocarpus clade</taxon>
        <taxon>Stylosanthes</taxon>
    </lineage>
</organism>
<keyword evidence="2" id="KW-1185">Reference proteome</keyword>
<gene>
    <name evidence="1" type="ORF">PIB30_019974</name>
</gene>
<reference evidence="1 2" key="1">
    <citation type="journal article" date="2023" name="Plants (Basel)">
        <title>Bridging the Gap: Combining Genomics and Transcriptomics Approaches to Understand Stylosanthes scabra, an Orphan Legume from the Brazilian Caatinga.</title>
        <authorList>
            <person name="Ferreira-Neto J.R.C."/>
            <person name="da Silva M.D."/>
            <person name="Binneck E."/>
            <person name="de Melo N.F."/>
            <person name="da Silva R.H."/>
            <person name="de Melo A.L.T.M."/>
            <person name="Pandolfi V."/>
            <person name="Bustamante F.O."/>
            <person name="Brasileiro-Vidal A.C."/>
            <person name="Benko-Iseppon A.M."/>
        </authorList>
    </citation>
    <scope>NUCLEOTIDE SEQUENCE [LARGE SCALE GENOMIC DNA]</scope>
    <source>
        <tissue evidence="1">Leaves</tissue>
    </source>
</reference>
<dbReference type="Proteomes" id="UP001341840">
    <property type="component" value="Unassembled WGS sequence"/>
</dbReference>
<evidence type="ECO:0000313" key="1">
    <source>
        <dbReference type="EMBL" id="MED6205675.1"/>
    </source>
</evidence>
<name>A0ABU6Y5L9_9FABA</name>
<dbReference type="EMBL" id="JASCZI010241718">
    <property type="protein sequence ID" value="MED6205675.1"/>
    <property type="molecule type" value="Genomic_DNA"/>
</dbReference>
<sequence length="177" mass="19591">MKIPAVELRERHPSHFERTIAFYIVAEGTTHGVWGRNLLRRVYAQNPTQPNPIPPPTLTRNPLSFIPSPLSQIGSSIDPETFVSFSAARAYSYLQLQTVDLTNFPLVFGPRRPPVAQIYSEETACWANRVFVETSLLPSHLSASLKPLSLRFVPSSLAAHRRPTATPSSPSLFPSSG</sequence>
<accession>A0ABU6Y5L9</accession>